<dbReference type="Proteomes" id="UP000836841">
    <property type="component" value="Chromosome 1"/>
</dbReference>
<evidence type="ECO:0000256" key="9">
    <source>
        <dbReference type="ARBA" id="ARBA00039053"/>
    </source>
</evidence>
<dbReference type="InterPro" id="IPR004838">
    <property type="entry name" value="NHTrfase_class1_PyrdxlP-BS"/>
</dbReference>
<gene>
    <name evidence="12" type="ORF">TAV2_LOCUS3446</name>
</gene>
<dbReference type="InterPro" id="IPR015421">
    <property type="entry name" value="PyrdxlP-dep_Trfase_major"/>
</dbReference>
<dbReference type="Gene3D" id="3.90.1150.10">
    <property type="entry name" value="Aspartate Aminotransferase, domain 1"/>
    <property type="match status" value="1"/>
</dbReference>
<dbReference type="GO" id="GO:0016847">
    <property type="term" value="F:1-aminocyclopropane-1-carboxylate synthase activity"/>
    <property type="evidence" value="ECO:0007669"/>
    <property type="project" value="UniProtKB-EC"/>
</dbReference>
<dbReference type="AlphaFoldDB" id="A0AAU9RFE4"/>
<evidence type="ECO:0000259" key="11">
    <source>
        <dbReference type="Pfam" id="PF00155"/>
    </source>
</evidence>
<dbReference type="GO" id="GO:0008483">
    <property type="term" value="F:transaminase activity"/>
    <property type="evidence" value="ECO:0007669"/>
    <property type="project" value="TreeGrafter"/>
</dbReference>
<feature type="domain" description="Aminotransferase class I/classII large" evidence="11">
    <location>
        <begin position="49"/>
        <end position="432"/>
    </location>
</feature>
<evidence type="ECO:0000256" key="6">
    <source>
        <dbReference type="ARBA" id="ARBA00023239"/>
    </source>
</evidence>
<accession>A0AAU9RFE4</accession>
<dbReference type="InterPro" id="IPR004839">
    <property type="entry name" value="Aminotransferase_I/II_large"/>
</dbReference>
<evidence type="ECO:0000313" key="13">
    <source>
        <dbReference type="Proteomes" id="UP000836841"/>
    </source>
</evidence>
<dbReference type="InterPro" id="IPR015422">
    <property type="entry name" value="PyrdxlP-dep_Trfase_small"/>
</dbReference>
<dbReference type="PANTHER" id="PTHR43795">
    <property type="entry name" value="BIFUNCTIONAL ASPARTATE AMINOTRANSFERASE AND GLUTAMATE/ASPARTATE-PREPHENATE AMINOTRANSFERASE-RELATED"/>
    <property type="match status" value="1"/>
</dbReference>
<organism evidence="12 13">
    <name type="scientific">Thlaspi arvense</name>
    <name type="common">Field penny-cress</name>
    <dbReference type="NCBI Taxonomy" id="13288"/>
    <lineage>
        <taxon>Eukaryota</taxon>
        <taxon>Viridiplantae</taxon>
        <taxon>Streptophyta</taxon>
        <taxon>Embryophyta</taxon>
        <taxon>Tracheophyta</taxon>
        <taxon>Spermatophyta</taxon>
        <taxon>Magnoliopsida</taxon>
        <taxon>eudicotyledons</taxon>
        <taxon>Gunneridae</taxon>
        <taxon>Pentapetalae</taxon>
        <taxon>rosids</taxon>
        <taxon>malvids</taxon>
        <taxon>Brassicales</taxon>
        <taxon>Brassicaceae</taxon>
        <taxon>Thlaspideae</taxon>
        <taxon>Thlaspi</taxon>
    </lineage>
</organism>
<dbReference type="EMBL" id="OU466857">
    <property type="protein sequence ID" value="CAH2039272.1"/>
    <property type="molecule type" value="Genomic_DNA"/>
</dbReference>
<dbReference type="SUPFAM" id="SSF53383">
    <property type="entry name" value="PLP-dependent transferases"/>
    <property type="match status" value="1"/>
</dbReference>
<keyword evidence="6" id="KW-0456">Lyase</keyword>
<evidence type="ECO:0000256" key="7">
    <source>
        <dbReference type="ARBA" id="ARBA00033478"/>
    </source>
</evidence>
<sequence length="495" mass="55728">MGSLKKNGGAILSRIATNDHHGENSEYFDGWKSYDKDPFHHSRNPCGIIQMGLAENQLCLELIEGWIKDNPKASICTPEGVGQFGDIAIFQDYHGLKEFRQAIAHFMGKARGGRVTFDPERIVMSGGATGANETIMFCLADPGDVFLVPSPYYAAFDRDLRWRTGVEIIPVHCYSSNSFKLTVEAVEWAYKKAQESNKKVKGLILTNPSNPLGTMLDKDTLKNLVRFVTRKNIHLVVDEIYAGTVFAGENFVSVAEVVNNVDSYEVNVDLIHIVYSLSKDMGLPGFRVGIIYSYNDLVVSCARKMSSFGLVSSQTQLMLASMLSDDRFVEIFLTENSRRLKIRHEDYTSGLKKAGITCLTSNAGLFVWMDLRHLLRDRNSFESEIELWHIIIDKVKLNVSPGSSFHCTEPGWFRACFANMDDDTLHAALRRIQAFVSKNHKIVENSSDSDQIVQSNNVKKQKWKQSNLRLSFRRLYEDGLSSPGIMSPRSPLLRT</sequence>
<proteinExistence type="inferred from homology"/>
<evidence type="ECO:0000256" key="4">
    <source>
        <dbReference type="ARBA" id="ARBA00022691"/>
    </source>
</evidence>
<dbReference type="Gene3D" id="3.40.640.10">
    <property type="entry name" value="Type I PLP-dependent aspartate aminotransferase-like (Major domain)"/>
    <property type="match status" value="1"/>
</dbReference>
<comment type="similarity">
    <text evidence="2">Belongs to the class-I pyridoxal-phosphate-dependent aminotransferase family.</text>
</comment>
<evidence type="ECO:0000256" key="2">
    <source>
        <dbReference type="ARBA" id="ARBA00007441"/>
    </source>
</evidence>
<dbReference type="PROSITE" id="PS00105">
    <property type="entry name" value="AA_TRANSFER_CLASS_1"/>
    <property type="match status" value="1"/>
</dbReference>
<protein>
    <recommendedName>
        <fullName evidence="9">1-aminocyclopropane-1-carboxylate synthase</fullName>
        <ecNumber evidence="9">4.4.1.14</ecNumber>
    </recommendedName>
</protein>
<dbReference type="Pfam" id="PF00155">
    <property type="entry name" value="Aminotran_1_2"/>
    <property type="match status" value="1"/>
</dbReference>
<dbReference type="InterPro" id="IPR050478">
    <property type="entry name" value="Ethylene_sulfur-biosynth"/>
</dbReference>
<evidence type="ECO:0000256" key="10">
    <source>
        <dbReference type="ARBA" id="ARBA00049554"/>
    </source>
</evidence>
<dbReference type="EC" id="4.4.1.14" evidence="9"/>
<keyword evidence="3" id="KW-0266">Ethylene biosynthesis</keyword>
<evidence type="ECO:0000256" key="5">
    <source>
        <dbReference type="ARBA" id="ARBA00022898"/>
    </source>
</evidence>
<evidence type="ECO:0000256" key="3">
    <source>
        <dbReference type="ARBA" id="ARBA00022666"/>
    </source>
</evidence>
<keyword evidence="13" id="KW-1185">Reference proteome</keyword>
<keyword evidence="7" id="KW-0292">Fruit ripening</keyword>
<reference evidence="12 13" key="1">
    <citation type="submission" date="2022-03" db="EMBL/GenBank/DDBJ databases">
        <authorList>
            <person name="Nunn A."/>
            <person name="Chopra R."/>
            <person name="Nunn A."/>
            <person name="Contreras Garrido A."/>
        </authorList>
    </citation>
    <scope>NUCLEOTIDE SEQUENCE [LARGE SCALE GENOMIC DNA]</scope>
</reference>
<dbReference type="InterPro" id="IPR015424">
    <property type="entry name" value="PyrdxlP-dep_Trfase"/>
</dbReference>
<evidence type="ECO:0000313" key="12">
    <source>
        <dbReference type="EMBL" id="CAH2039272.1"/>
    </source>
</evidence>
<evidence type="ECO:0000256" key="1">
    <source>
        <dbReference type="ARBA" id="ARBA00001933"/>
    </source>
</evidence>
<dbReference type="PANTHER" id="PTHR43795:SF118">
    <property type="entry name" value="1-AMINOCYCLOPROPANE-1-CARBOXYLATE SYNTHASE 2"/>
    <property type="match status" value="1"/>
</dbReference>
<keyword evidence="4" id="KW-0949">S-adenosyl-L-methionine</keyword>
<dbReference type="GO" id="GO:0009835">
    <property type="term" value="P:fruit ripening"/>
    <property type="evidence" value="ECO:0007669"/>
    <property type="project" value="UniProtKB-KW"/>
</dbReference>
<dbReference type="CDD" id="cd00609">
    <property type="entry name" value="AAT_like"/>
    <property type="match status" value="1"/>
</dbReference>
<evidence type="ECO:0000256" key="8">
    <source>
        <dbReference type="ARBA" id="ARBA00037888"/>
    </source>
</evidence>
<comment type="catalytic activity">
    <reaction evidence="10">
        <text>S-adenosyl-L-methionine = 1-aminocyclopropane-1-carboxylate + S-methyl-5'-thioadenosine + H(+)</text>
        <dbReference type="Rhea" id="RHEA:21744"/>
        <dbReference type="ChEBI" id="CHEBI:15378"/>
        <dbReference type="ChEBI" id="CHEBI:17509"/>
        <dbReference type="ChEBI" id="CHEBI:58360"/>
        <dbReference type="ChEBI" id="CHEBI:59789"/>
        <dbReference type="EC" id="4.4.1.14"/>
    </reaction>
</comment>
<keyword evidence="5" id="KW-0663">Pyridoxal phosphate</keyword>
<comment type="pathway">
    <text evidence="8">Alkene biosynthesis; ethylene biosynthesis via S-adenosyl-L-methionine; ethylene from S-adenosyl-L-methionine: step 1/2.</text>
</comment>
<dbReference type="GO" id="GO:0009693">
    <property type="term" value="P:ethylene biosynthetic process"/>
    <property type="evidence" value="ECO:0007669"/>
    <property type="project" value="UniProtKB-KW"/>
</dbReference>
<comment type="cofactor">
    <cofactor evidence="1">
        <name>pyridoxal 5'-phosphate</name>
        <dbReference type="ChEBI" id="CHEBI:597326"/>
    </cofactor>
</comment>
<dbReference type="GO" id="GO:0030170">
    <property type="term" value="F:pyridoxal phosphate binding"/>
    <property type="evidence" value="ECO:0007669"/>
    <property type="project" value="InterPro"/>
</dbReference>
<dbReference type="FunFam" id="3.40.640.10:FF:000051">
    <property type="entry name" value="1-aminocyclopropane-1-carboxylate synthase 3"/>
    <property type="match status" value="1"/>
</dbReference>
<name>A0AAU9RFE4_THLAR</name>
<dbReference type="PRINTS" id="PR00753">
    <property type="entry name" value="ACCSYNTHASE"/>
</dbReference>